<reference evidence="8 9" key="1">
    <citation type="submission" date="2014-07" db="EMBL/GenBank/DDBJ databases">
        <title>Methanogenic archaea and the global carbon cycle.</title>
        <authorList>
            <person name="Henriksen J.R."/>
            <person name="Luke J."/>
            <person name="Reinhart S."/>
            <person name="Benedict M.N."/>
            <person name="Youngblut N.D."/>
            <person name="Metcalf M.E."/>
            <person name="Whitaker R.J."/>
            <person name="Metcalf W.W."/>
        </authorList>
    </citation>
    <scope>NUCLEOTIDE SEQUENCE [LARGE SCALE GENOMIC DNA]</scope>
    <source>
        <strain evidence="8 9">MM1</strain>
    </source>
</reference>
<dbReference type="AlphaFoldDB" id="A0A0E3X005"/>
<evidence type="ECO:0000256" key="4">
    <source>
        <dbReference type="ARBA" id="ARBA00022692"/>
    </source>
</evidence>
<dbReference type="SUPFAM" id="SSF103481">
    <property type="entry name" value="Multidrug resistance efflux transporter EmrE"/>
    <property type="match status" value="1"/>
</dbReference>
<evidence type="ECO:0000256" key="7">
    <source>
        <dbReference type="SAM" id="Phobius"/>
    </source>
</evidence>
<keyword evidence="9" id="KW-1185">Reference proteome</keyword>
<accession>A0A0E3X005</accession>
<evidence type="ECO:0000256" key="5">
    <source>
        <dbReference type="ARBA" id="ARBA00022989"/>
    </source>
</evidence>
<dbReference type="Gene3D" id="1.10.3730.20">
    <property type="match status" value="1"/>
</dbReference>
<dbReference type="GeneID" id="24893659"/>
<keyword evidence="5 7" id="KW-1133">Transmembrane helix</keyword>
<dbReference type="KEGG" id="mmet:MCMEM_1121"/>
<dbReference type="InterPro" id="IPR045324">
    <property type="entry name" value="Small_multidrug_res"/>
</dbReference>
<proteinExistence type="predicted"/>
<dbReference type="PANTHER" id="PTHR30561:SF1">
    <property type="entry name" value="MULTIDRUG TRANSPORTER EMRE"/>
    <property type="match status" value="1"/>
</dbReference>
<dbReference type="InterPro" id="IPR037185">
    <property type="entry name" value="EmrE-like"/>
</dbReference>
<feature type="transmembrane region" description="Helical" evidence="7">
    <location>
        <begin position="85"/>
        <end position="103"/>
    </location>
</feature>
<sequence>MIGYLYLAAAIFFEICGTTCMKFSDGYANMLPTVLIFVFYGISFSIFPIALKTIDVSMAYAIWSGIGTAAITLIGIFYFKEPATAIKMVSIFVIMVGVAGLNLSDKLV</sequence>
<dbReference type="STRING" id="1434104.MCMEM_1121"/>
<evidence type="ECO:0000313" key="9">
    <source>
        <dbReference type="Proteomes" id="UP000033048"/>
    </source>
</evidence>
<dbReference type="Pfam" id="PF00893">
    <property type="entry name" value="Multi_Drug_Res"/>
    <property type="match status" value="1"/>
</dbReference>
<evidence type="ECO:0000313" key="8">
    <source>
        <dbReference type="EMBL" id="AKB85174.1"/>
    </source>
</evidence>
<evidence type="ECO:0000256" key="6">
    <source>
        <dbReference type="ARBA" id="ARBA00023136"/>
    </source>
</evidence>
<dbReference type="EMBL" id="CP009518">
    <property type="protein sequence ID" value="AKB85174.1"/>
    <property type="molecule type" value="Genomic_DNA"/>
</dbReference>
<evidence type="ECO:0000256" key="2">
    <source>
        <dbReference type="ARBA" id="ARBA00022448"/>
    </source>
</evidence>
<evidence type="ECO:0000256" key="3">
    <source>
        <dbReference type="ARBA" id="ARBA00022475"/>
    </source>
</evidence>
<dbReference type="RefSeq" id="WP_048205304.1">
    <property type="nucleotide sequence ID" value="NZ_CP009518.1"/>
</dbReference>
<protein>
    <submittedName>
        <fullName evidence="8">Ethidium bromide-methyl viologen resistance protein EmrE</fullName>
    </submittedName>
</protein>
<dbReference type="HOGENOM" id="CLU_133067_0_1_2"/>
<gene>
    <name evidence="8" type="ORF">MCMEM_1121</name>
</gene>
<dbReference type="GO" id="GO:0005886">
    <property type="term" value="C:plasma membrane"/>
    <property type="evidence" value="ECO:0007669"/>
    <property type="project" value="UniProtKB-SubCell"/>
</dbReference>
<dbReference type="FunFam" id="1.10.3730.20:FF:000001">
    <property type="entry name" value="Quaternary ammonium compound resistance transporter SugE"/>
    <property type="match status" value="1"/>
</dbReference>
<organism evidence="8 9">
    <name type="scientific">Methanococcoides methylutens MM1</name>
    <dbReference type="NCBI Taxonomy" id="1434104"/>
    <lineage>
        <taxon>Archaea</taxon>
        <taxon>Methanobacteriati</taxon>
        <taxon>Methanobacteriota</taxon>
        <taxon>Stenosarchaea group</taxon>
        <taxon>Methanomicrobia</taxon>
        <taxon>Methanosarcinales</taxon>
        <taxon>Methanosarcinaceae</taxon>
        <taxon>Methanococcoides</taxon>
    </lineage>
</organism>
<keyword evidence="3" id="KW-1003">Cell membrane</keyword>
<keyword evidence="4 7" id="KW-0812">Transmembrane</keyword>
<keyword evidence="6 7" id="KW-0472">Membrane</keyword>
<comment type="subcellular location">
    <subcellularLocation>
        <location evidence="1">Cell membrane</location>
        <topology evidence="1">Multi-pass membrane protein</topology>
    </subcellularLocation>
</comment>
<dbReference type="InterPro" id="IPR000390">
    <property type="entry name" value="Small_drug/metabolite_transptr"/>
</dbReference>
<keyword evidence="2" id="KW-0813">Transport</keyword>
<dbReference type="GO" id="GO:0022857">
    <property type="term" value="F:transmembrane transporter activity"/>
    <property type="evidence" value="ECO:0007669"/>
    <property type="project" value="InterPro"/>
</dbReference>
<feature type="transmembrane region" description="Helical" evidence="7">
    <location>
        <begin position="58"/>
        <end position="79"/>
    </location>
</feature>
<dbReference type="PANTHER" id="PTHR30561">
    <property type="entry name" value="SMR FAMILY PROTON-DEPENDENT DRUG EFFLUX TRANSPORTER SUGE"/>
    <property type="match status" value="1"/>
</dbReference>
<name>A0A0E3X005_METMT</name>
<evidence type="ECO:0000256" key="1">
    <source>
        <dbReference type="ARBA" id="ARBA00004651"/>
    </source>
</evidence>
<feature type="transmembrane region" description="Helical" evidence="7">
    <location>
        <begin position="27"/>
        <end position="51"/>
    </location>
</feature>
<dbReference type="Proteomes" id="UP000033048">
    <property type="component" value="Chromosome"/>
</dbReference>